<dbReference type="GO" id="GO:0016114">
    <property type="term" value="P:terpenoid biosynthetic process"/>
    <property type="evidence" value="ECO:0007669"/>
    <property type="project" value="UniProtKB-ARBA"/>
</dbReference>
<dbReference type="NCBIfam" id="TIGR03464">
    <property type="entry name" value="HpnC"/>
    <property type="match status" value="1"/>
</dbReference>
<dbReference type="InterPro" id="IPR017827">
    <property type="entry name" value="HSQ_synthase_HpnC"/>
</dbReference>
<keyword evidence="2" id="KW-1185">Reference proteome</keyword>
<dbReference type="InterPro" id="IPR002060">
    <property type="entry name" value="Squ/phyt_synthse"/>
</dbReference>
<dbReference type="SFLD" id="SFLDG01212">
    <property type="entry name" value="Phytoene_synthase_like"/>
    <property type="match status" value="1"/>
</dbReference>
<dbReference type="SFLD" id="SFLDG01018">
    <property type="entry name" value="Squalene/Phytoene_Synthase_Lik"/>
    <property type="match status" value="1"/>
</dbReference>
<dbReference type="InterPro" id="IPR033904">
    <property type="entry name" value="Trans_IPPS_HH"/>
</dbReference>
<dbReference type="InterPro" id="IPR044843">
    <property type="entry name" value="Trans_IPPS_bact-type"/>
</dbReference>
<dbReference type="KEGG" id="sbae:DSM104329_05203"/>
<protein>
    <recommendedName>
        <fullName evidence="3">Squalene synthase HpnC</fullName>
    </recommendedName>
</protein>
<organism evidence="1 2">
    <name type="scientific">Capillimicrobium parvum</name>
    <dbReference type="NCBI Taxonomy" id="2884022"/>
    <lineage>
        <taxon>Bacteria</taxon>
        <taxon>Bacillati</taxon>
        <taxon>Actinomycetota</taxon>
        <taxon>Thermoleophilia</taxon>
        <taxon>Solirubrobacterales</taxon>
        <taxon>Capillimicrobiaceae</taxon>
        <taxon>Capillimicrobium</taxon>
    </lineage>
</organism>
<dbReference type="RefSeq" id="WP_259312789.1">
    <property type="nucleotide sequence ID" value="NZ_CP087164.1"/>
</dbReference>
<evidence type="ECO:0008006" key="3">
    <source>
        <dbReference type="Google" id="ProtNLM"/>
    </source>
</evidence>
<reference evidence="1" key="1">
    <citation type="journal article" date="2022" name="Int. J. Syst. Evol. Microbiol.">
        <title>Pseudomonas aegrilactucae sp. nov. and Pseudomonas morbosilactucae sp. nov., pathogens causing bacterial rot of lettuce in Japan.</title>
        <authorList>
            <person name="Sawada H."/>
            <person name="Fujikawa T."/>
            <person name="Satou M."/>
        </authorList>
    </citation>
    <scope>NUCLEOTIDE SEQUENCE</scope>
    <source>
        <strain evidence="1">0166_1</strain>
    </source>
</reference>
<dbReference type="AlphaFoldDB" id="A0A9E7C6F3"/>
<dbReference type="PANTHER" id="PTHR31480">
    <property type="entry name" value="BIFUNCTIONAL LYCOPENE CYCLASE/PHYTOENE SYNTHASE"/>
    <property type="match status" value="1"/>
</dbReference>
<dbReference type="SUPFAM" id="SSF48576">
    <property type="entry name" value="Terpenoid synthases"/>
    <property type="match status" value="1"/>
</dbReference>
<dbReference type="EMBL" id="CP087164">
    <property type="protein sequence ID" value="UGS38773.1"/>
    <property type="molecule type" value="Genomic_DNA"/>
</dbReference>
<evidence type="ECO:0000313" key="1">
    <source>
        <dbReference type="EMBL" id="UGS38773.1"/>
    </source>
</evidence>
<accession>A0A9E7C6F3</accession>
<evidence type="ECO:0000313" key="2">
    <source>
        <dbReference type="Proteomes" id="UP001162834"/>
    </source>
</evidence>
<dbReference type="GO" id="GO:0051996">
    <property type="term" value="F:squalene synthase [NAD(P)H] activity"/>
    <property type="evidence" value="ECO:0007669"/>
    <property type="project" value="InterPro"/>
</dbReference>
<dbReference type="Gene3D" id="1.10.600.10">
    <property type="entry name" value="Farnesyl Diphosphate Synthase"/>
    <property type="match status" value="1"/>
</dbReference>
<dbReference type="InterPro" id="IPR008949">
    <property type="entry name" value="Isoprenoid_synthase_dom_sf"/>
</dbReference>
<proteinExistence type="predicted"/>
<sequence>MPAVTAADAAAAMAPPSAAAVMARAAHENFPVATRLLAPAEREHLLAIYGYARLVDDIGDEAPGDRGALLDWVAAELDAIYAGEQPTHALMVRLAATVRACTIPRSPLDRLVAANRADQVVTRYADFPALLRYCDLSAAPVGELVLHAFGCATPERIALSDRVCAGLQVTEHLQDVAEDLAAGRIYLPRADMTACGATEDHLRAPSPGPELRAVMALEAERARELLAAGIPLGRSLPGRPAFAVAGFVAGGRVALDALEAAGWDVLGRRPRPSKTALAIGTFRALAKMRR</sequence>
<dbReference type="GO" id="GO:0004311">
    <property type="term" value="F:geranylgeranyl diphosphate synthase activity"/>
    <property type="evidence" value="ECO:0007669"/>
    <property type="project" value="InterPro"/>
</dbReference>
<gene>
    <name evidence="1" type="ORF">DSM104329_05203</name>
</gene>
<dbReference type="CDD" id="cd00683">
    <property type="entry name" value="Trans_IPPS_HH"/>
    <property type="match status" value="1"/>
</dbReference>
<name>A0A9E7C6F3_9ACTN</name>
<dbReference type="Proteomes" id="UP001162834">
    <property type="component" value="Chromosome"/>
</dbReference>
<dbReference type="Pfam" id="PF00494">
    <property type="entry name" value="SQS_PSY"/>
    <property type="match status" value="1"/>
</dbReference>
<dbReference type="SFLD" id="SFLDS00005">
    <property type="entry name" value="Isoprenoid_Synthase_Type_I"/>
    <property type="match status" value="1"/>
</dbReference>